<dbReference type="SUPFAM" id="SSF53098">
    <property type="entry name" value="Ribonuclease H-like"/>
    <property type="match status" value="1"/>
</dbReference>
<dbReference type="InterPro" id="IPR012337">
    <property type="entry name" value="RNaseH-like_sf"/>
</dbReference>
<dbReference type="AlphaFoldDB" id="E5B2B8"/>
<accession>E5B2B8</accession>
<organism evidence="2">
    <name type="scientific">Erwinia amylovora ATCC BAA-2158</name>
    <dbReference type="NCBI Taxonomy" id="889211"/>
    <lineage>
        <taxon>Bacteria</taxon>
        <taxon>Pseudomonadati</taxon>
        <taxon>Pseudomonadota</taxon>
        <taxon>Gammaproteobacteria</taxon>
        <taxon>Enterobacterales</taxon>
        <taxon>Erwiniaceae</taxon>
        <taxon>Erwinia</taxon>
    </lineage>
</organism>
<reference evidence="2" key="1">
    <citation type="journal article" date="2011" name="J. Bacteriol.">
        <title>Genome Sequence of an Erwinia amylovora Strain with Pathogenicity Restricted to Rubus Plants.</title>
        <authorList>
            <person name="Powney R."/>
            <person name="Smits T.H."/>
            <person name="Sawbridge T."/>
            <person name="Frey B."/>
            <person name="Blom J."/>
            <person name="Frey J.E."/>
            <person name="Plummer K.M."/>
            <person name="Beer S.V."/>
            <person name="Luck J."/>
            <person name="Duffy B."/>
            <person name="Rodoni B."/>
        </authorList>
    </citation>
    <scope>NUCLEOTIDE SEQUENCE</scope>
    <source>
        <strain evidence="2">ATCC BAA-2158</strain>
    </source>
</reference>
<dbReference type="GO" id="GO:0003676">
    <property type="term" value="F:nucleic acid binding"/>
    <property type="evidence" value="ECO:0007669"/>
    <property type="project" value="InterPro"/>
</dbReference>
<evidence type="ECO:0000313" key="2">
    <source>
        <dbReference type="EMBL" id="CBX79620.1"/>
    </source>
</evidence>
<protein>
    <submittedName>
        <fullName evidence="2">Insertion element IS407 uncharacterized 31.7 kDa protein ORF1</fullName>
    </submittedName>
</protein>
<dbReference type="InterPro" id="IPR001584">
    <property type="entry name" value="Integrase_cat-core"/>
</dbReference>
<feature type="domain" description="Integrase catalytic" evidence="1">
    <location>
        <begin position="1"/>
        <end position="72"/>
    </location>
</feature>
<dbReference type="PANTHER" id="PTHR47515">
    <property type="entry name" value="LOW CALCIUM RESPONSE LOCUS PROTEIN T"/>
    <property type="match status" value="1"/>
</dbReference>
<gene>
    <name evidence="2" type="primary">tnpA</name>
    <name evidence="2" type="ORF">EAIL5_0800</name>
</gene>
<dbReference type="GO" id="GO:0015074">
    <property type="term" value="P:DNA integration"/>
    <property type="evidence" value="ECO:0007669"/>
    <property type="project" value="InterPro"/>
</dbReference>
<dbReference type="EMBL" id="FR719187">
    <property type="protein sequence ID" value="CBX79620.1"/>
    <property type="molecule type" value="Genomic_DNA"/>
</dbReference>
<sequence>MRTDQGPEFTCRALDQLTFERGVKLRLIQPGKPAQNGFIVNLNACFAMNVLMNTGFAILSMQCGFLTQPPRL</sequence>
<evidence type="ECO:0000259" key="1">
    <source>
        <dbReference type="PROSITE" id="PS50994"/>
    </source>
</evidence>
<name>E5B2B8_ERWAM</name>
<proteinExistence type="predicted"/>
<dbReference type="PROSITE" id="PS50994">
    <property type="entry name" value="INTEGRASE"/>
    <property type="match status" value="1"/>
</dbReference>
<dbReference type="InterPro" id="IPR036397">
    <property type="entry name" value="RNaseH_sf"/>
</dbReference>
<dbReference type="Gene3D" id="3.30.420.10">
    <property type="entry name" value="Ribonuclease H-like superfamily/Ribonuclease H"/>
    <property type="match status" value="1"/>
</dbReference>
<dbReference type="PANTHER" id="PTHR47515:SF1">
    <property type="entry name" value="BLR2054 PROTEIN"/>
    <property type="match status" value="1"/>
</dbReference>